<dbReference type="Gene3D" id="1.25.40.10">
    <property type="entry name" value="Tetratricopeptide repeat domain"/>
    <property type="match status" value="1"/>
</dbReference>
<dbReference type="Proteomes" id="UP000283474">
    <property type="component" value="Chromosome"/>
</dbReference>
<proteinExistence type="predicted"/>
<gene>
    <name evidence="3" type="ORF">CKA81_08565</name>
</gene>
<evidence type="ECO:0000256" key="1">
    <source>
        <dbReference type="PROSITE-ProRule" id="PRU00339"/>
    </source>
</evidence>
<dbReference type="EMBL" id="CP022987">
    <property type="protein sequence ID" value="QAA95545.1"/>
    <property type="molecule type" value="Genomic_DNA"/>
</dbReference>
<dbReference type="InterPro" id="IPR011990">
    <property type="entry name" value="TPR-like_helical_dom_sf"/>
</dbReference>
<dbReference type="Pfam" id="PF13181">
    <property type="entry name" value="TPR_8"/>
    <property type="match status" value="1"/>
</dbReference>
<reference evidence="3 4" key="1">
    <citation type="submission" date="2017-08" db="EMBL/GenBank/DDBJ databases">
        <authorList>
            <person name="Park S.-J."/>
            <person name="Kim H."/>
        </authorList>
    </citation>
    <scope>NUCLEOTIDE SEQUENCE [LARGE SCALE GENOMIC DNA]</scope>
    <source>
        <strain evidence="4">ye3</strain>
    </source>
</reference>
<evidence type="ECO:0000256" key="2">
    <source>
        <dbReference type="SAM" id="SignalP"/>
    </source>
</evidence>
<name>A0A451FSR1_9BURK</name>
<dbReference type="AlphaFoldDB" id="A0A451FSR1"/>
<accession>A0A451FSR1</accession>
<protein>
    <submittedName>
        <fullName evidence="3">Uncharacterized protein</fullName>
    </submittedName>
</protein>
<organism evidence="3 4">
    <name type="scientific">Pollutimonas thiosulfatoxidans</name>
    <dbReference type="NCBI Taxonomy" id="2028345"/>
    <lineage>
        <taxon>Bacteria</taxon>
        <taxon>Pseudomonadati</taxon>
        <taxon>Pseudomonadota</taxon>
        <taxon>Betaproteobacteria</taxon>
        <taxon>Burkholderiales</taxon>
        <taxon>Alcaligenaceae</taxon>
        <taxon>Pollutimonas</taxon>
    </lineage>
</organism>
<dbReference type="PROSITE" id="PS50005">
    <property type="entry name" value="TPR"/>
    <property type="match status" value="2"/>
</dbReference>
<dbReference type="InterPro" id="IPR019734">
    <property type="entry name" value="TPR_rpt"/>
</dbReference>
<dbReference type="SUPFAM" id="SSF48452">
    <property type="entry name" value="TPR-like"/>
    <property type="match status" value="1"/>
</dbReference>
<dbReference type="KEGG" id="pus:CKA81_08565"/>
<feature type="repeat" description="TPR" evidence="1">
    <location>
        <begin position="183"/>
        <end position="216"/>
    </location>
</feature>
<dbReference type="SMART" id="SM00028">
    <property type="entry name" value="TPR"/>
    <property type="match status" value="2"/>
</dbReference>
<feature type="repeat" description="TPR" evidence="1">
    <location>
        <begin position="149"/>
        <end position="182"/>
    </location>
</feature>
<evidence type="ECO:0000313" key="4">
    <source>
        <dbReference type="Proteomes" id="UP000283474"/>
    </source>
</evidence>
<feature type="chain" id="PRO_5019049456" evidence="2">
    <location>
        <begin position="32"/>
        <end position="259"/>
    </location>
</feature>
<keyword evidence="2" id="KW-0732">Signal</keyword>
<sequence>MNRCKPVVRIFSPVVAIVLFTGWLSISSVHAQTDVAGLVPHVDLTSSLNPGPDAPSMATALLGVSFSSKGPSDGKLFDDAAPEEKGWKGLATLLEALTPSIDTDIPLTSAQITERISKMLDEGQNEEALRIIQQRSAQLQEQGAMGTDVQLLFLHGRALSALGRHNEAIEIYRDMTTLYPELPEPWNNLAAEYVRQGKLHMAQDALNMSLAANPNYATARANLGEVQLMLARASFQDAARLGVAPASSKAAATADILRN</sequence>
<evidence type="ECO:0000313" key="3">
    <source>
        <dbReference type="EMBL" id="QAA95545.1"/>
    </source>
</evidence>
<keyword evidence="4" id="KW-1185">Reference proteome</keyword>
<feature type="signal peptide" evidence="2">
    <location>
        <begin position="1"/>
        <end position="31"/>
    </location>
</feature>
<keyword evidence="1" id="KW-0802">TPR repeat</keyword>